<proteinExistence type="predicted"/>
<reference evidence="2" key="1">
    <citation type="submission" date="2014-09" db="EMBL/GenBank/DDBJ databases">
        <authorList>
            <person name="Magalhaes I.L.F."/>
            <person name="Oliveira U."/>
            <person name="Santos F.R."/>
            <person name="Vidigal T.H.D.A."/>
            <person name="Brescovit A.D."/>
            <person name="Santos A.J."/>
        </authorList>
    </citation>
    <scope>NUCLEOTIDE SEQUENCE</scope>
    <source>
        <tissue evidence="2">Shoot tissue taken approximately 20 cm above the soil surface</tissue>
    </source>
</reference>
<evidence type="ECO:0000256" key="1">
    <source>
        <dbReference type="SAM" id="MobiDB-lite"/>
    </source>
</evidence>
<accession>A0A0A9ASB1</accession>
<protein>
    <submittedName>
        <fullName evidence="2">Uncharacterized protein</fullName>
    </submittedName>
</protein>
<sequence length="30" mass="3137">MASSKSLKARVPPSLPAVIGEGKHQSHILP</sequence>
<name>A0A0A9ASB1_ARUDO</name>
<evidence type="ECO:0000313" key="2">
    <source>
        <dbReference type="EMBL" id="JAD54016.1"/>
    </source>
</evidence>
<organism evidence="2">
    <name type="scientific">Arundo donax</name>
    <name type="common">Giant reed</name>
    <name type="synonym">Donax arundinaceus</name>
    <dbReference type="NCBI Taxonomy" id="35708"/>
    <lineage>
        <taxon>Eukaryota</taxon>
        <taxon>Viridiplantae</taxon>
        <taxon>Streptophyta</taxon>
        <taxon>Embryophyta</taxon>
        <taxon>Tracheophyta</taxon>
        <taxon>Spermatophyta</taxon>
        <taxon>Magnoliopsida</taxon>
        <taxon>Liliopsida</taxon>
        <taxon>Poales</taxon>
        <taxon>Poaceae</taxon>
        <taxon>PACMAD clade</taxon>
        <taxon>Arundinoideae</taxon>
        <taxon>Arundineae</taxon>
        <taxon>Arundo</taxon>
    </lineage>
</organism>
<reference evidence="2" key="2">
    <citation type="journal article" date="2015" name="Data Brief">
        <title>Shoot transcriptome of the giant reed, Arundo donax.</title>
        <authorList>
            <person name="Barrero R.A."/>
            <person name="Guerrero F.D."/>
            <person name="Moolhuijzen P."/>
            <person name="Goolsby J.A."/>
            <person name="Tidwell J."/>
            <person name="Bellgard S.E."/>
            <person name="Bellgard M.I."/>
        </authorList>
    </citation>
    <scope>NUCLEOTIDE SEQUENCE</scope>
    <source>
        <tissue evidence="2">Shoot tissue taken approximately 20 cm above the soil surface</tissue>
    </source>
</reference>
<dbReference type="AlphaFoldDB" id="A0A0A9ASB1"/>
<feature type="region of interest" description="Disordered" evidence="1">
    <location>
        <begin position="1"/>
        <end position="30"/>
    </location>
</feature>
<dbReference type="EMBL" id="GBRH01243879">
    <property type="protein sequence ID" value="JAD54016.1"/>
    <property type="molecule type" value="Transcribed_RNA"/>
</dbReference>